<gene>
    <name evidence="2" type="ORF">PRUPE_7G219000</name>
</gene>
<accession>A0A251NF10</accession>
<protein>
    <submittedName>
        <fullName evidence="2">Uncharacterized protein</fullName>
    </submittedName>
</protein>
<evidence type="ECO:0000313" key="2">
    <source>
        <dbReference type="EMBL" id="ONH97928.1"/>
    </source>
</evidence>
<evidence type="ECO:0000256" key="1">
    <source>
        <dbReference type="SAM" id="Phobius"/>
    </source>
</evidence>
<dbReference type="AlphaFoldDB" id="A0A251NF10"/>
<evidence type="ECO:0000313" key="3">
    <source>
        <dbReference type="Proteomes" id="UP000006882"/>
    </source>
</evidence>
<keyword evidence="1" id="KW-0472">Membrane</keyword>
<keyword evidence="1" id="KW-0812">Transmembrane</keyword>
<name>A0A251NF10_PRUPE</name>
<keyword evidence="3" id="KW-1185">Reference proteome</keyword>
<sequence length="61" mass="7248">MSRRRFFAGIVLQISSGTKCYFTKICRCCDINGNTVYFCTISAYFLIGLNLVYKWQYMYKF</sequence>
<feature type="transmembrane region" description="Helical" evidence="1">
    <location>
        <begin position="35"/>
        <end position="53"/>
    </location>
</feature>
<keyword evidence="1" id="KW-1133">Transmembrane helix</keyword>
<dbReference type="Gramene" id="ONH97928">
    <property type="protein sequence ID" value="ONH97928"/>
    <property type="gene ID" value="PRUPE_7G219000"/>
</dbReference>
<dbReference type="EMBL" id="CM007657">
    <property type="protein sequence ID" value="ONH97928.1"/>
    <property type="molecule type" value="Genomic_DNA"/>
</dbReference>
<proteinExistence type="predicted"/>
<organism evidence="2 3">
    <name type="scientific">Prunus persica</name>
    <name type="common">Peach</name>
    <name type="synonym">Amygdalus persica</name>
    <dbReference type="NCBI Taxonomy" id="3760"/>
    <lineage>
        <taxon>Eukaryota</taxon>
        <taxon>Viridiplantae</taxon>
        <taxon>Streptophyta</taxon>
        <taxon>Embryophyta</taxon>
        <taxon>Tracheophyta</taxon>
        <taxon>Spermatophyta</taxon>
        <taxon>Magnoliopsida</taxon>
        <taxon>eudicotyledons</taxon>
        <taxon>Gunneridae</taxon>
        <taxon>Pentapetalae</taxon>
        <taxon>rosids</taxon>
        <taxon>fabids</taxon>
        <taxon>Rosales</taxon>
        <taxon>Rosaceae</taxon>
        <taxon>Amygdaloideae</taxon>
        <taxon>Amygdaleae</taxon>
        <taxon>Prunus</taxon>
    </lineage>
</organism>
<dbReference type="Proteomes" id="UP000006882">
    <property type="component" value="Chromosome G7"/>
</dbReference>
<reference evidence="2 3" key="1">
    <citation type="journal article" date="2013" name="Nat. Genet.">
        <title>The high-quality draft genome of peach (Prunus persica) identifies unique patterns of genetic diversity, domestication and genome evolution.</title>
        <authorList>
            <consortium name="International Peach Genome Initiative"/>
            <person name="Verde I."/>
            <person name="Abbott A.G."/>
            <person name="Scalabrin S."/>
            <person name="Jung S."/>
            <person name="Shu S."/>
            <person name="Marroni F."/>
            <person name="Zhebentyayeva T."/>
            <person name="Dettori M.T."/>
            <person name="Grimwood J."/>
            <person name="Cattonaro F."/>
            <person name="Zuccolo A."/>
            <person name="Rossini L."/>
            <person name="Jenkins J."/>
            <person name="Vendramin E."/>
            <person name="Meisel L.A."/>
            <person name="Decroocq V."/>
            <person name="Sosinski B."/>
            <person name="Prochnik S."/>
            <person name="Mitros T."/>
            <person name="Policriti A."/>
            <person name="Cipriani G."/>
            <person name="Dondini L."/>
            <person name="Ficklin S."/>
            <person name="Goodstein D.M."/>
            <person name="Xuan P."/>
            <person name="Del Fabbro C."/>
            <person name="Aramini V."/>
            <person name="Copetti D."/>
            <person name="Gonzalez S."/>
            <person name="Horner D.S."/>
            <person name="Falchi R."/>
            <person name="Lucas S."/>
            <person name="Mica E."/>
            <person name="Maldonado J."/>
            <person name="Lazzari B."/>
            <person name="Bielenberg D."/>
            <person name="Pirona R."/>
            <person name="Miculan M."/>
            <person name="Barakat A."/>
            <person name="Testolin R."/>
            <person name="Stella A."/>
            <person name="Tartarini S."/>
            <person name="Tonutti P."/>
            <person name="Arus P."/>
            <person name="Orellana A."/>
            <person name="Wells C."/>
            <person name="Main D."/>
            <person name="Vizzotto G."/>
            <person name="Silva H."/>
            <person name="Salamini F."/>
            <person name="Schmutz J."/>
            <person name="Morgante M."/>
            <person name="Rokhsar D.S."/>
        </authorList>
    </citation>
    <scope>NUCLEOTIDE SEQUENCE [LARGE SCALE GENOMIC DNA]</scope>
    <source>
        <strain evidence="3">cv. Nemared</strain>
    </source>
</reference>